<evidence type="ECO:0000256" key="2">
    <source>
        <dbReference type="ARBA" id="ARBA00022714"/>
    </source>
</evidence>
<feature type="domain" description="Rieske" evidence="7">
    <location>
        <begin position="69"/>
        <end position="178"/>
    </location>
</feature>
<evidence type="ECO:0000256" key="5">
    <source>
        <dbReference type="ARBA" id="ARBA00023004"/>
    </source>
</evidence>
<dbReference type="AlphaFoldDB" id="A0A5C9A6T7"/>
<dbReference type="PANTHER" id="PTHR43756:SF5">
    <property type="entry name" value="CHOLINE MONOOXYGENASE, CHLOROPLASTIC"/>
    <property type="match status" value="1"/>
</dbReference>
<dbReference type="GO" id="GO:0051537">
    <property type="term" value="F:2 iron, 2 sulfur cluster binding"/>
    <property type="evidence" value="ECO:0007669"/>
    <property type="project" value="UniProtKB-KW"/>
</dbReference>
<evidence type="ECO:0000256" key="4">
    <source>
        <dbReference type="ARBA" id="ARBA00023002"/>
    </source>
</evidence>
<evidence type="ECO:0000259" key="7">
    <source>
        <dbReference type="PROSITE" id="PS51296"/>
    </source>
</evidence>
<dbReference type="GO" id="GO:0051213">
    <property type="term" value="F:dioxygenase activity"/>
    <property type="evidence" value="ECO:0007669"/>
    <property type="project" value="UniProtKB-KW"/>
</dbReference>
<keyword evidence="3" id="KW-0479">Metal-binding</keyword>
<dbReference type="Pfam" id="PF00848">
    <property type="entry name" value="Ring_hydroxyl_A"/>
    <property type="match status" value="1"/>
</dbReference>
<evidence type="ECO:0000313" key="8">
    <source>
        <dbReference type="EMBL" id="TXS96508.1"/>
    </source>
</evidence>
<dbReference type="PROSITE" id="PS51296">
    <property type="entry name" value="RIESKE"/>
    <property type="match status" value="1"/>
</dbReference>
<evidence type="ECO:0000256" key="6">
    <source>
        <dbReference type="ARBA" id="ARBA00023014"/>
    </source>
</evidence>
<dbReference type="InterPro" id="IPR015879">
    <property type="entry name" value="Ring_hydroxy_dOase_asu_C_dom"/>
</dbReference>
<dbReference type="Proteomes" id="UP000321039">
    <property type="component" value="Unassembled WGS sequence"/>
</dbReference>
<comment type="caution">
    <text evidence="8">The sequence shown here is derived from an EMBL/GenBank/DDBJ whole genome shotgun (WGS) entry which is preliminary data.</text>
</comment>
<keyword evidence="5" id="KW-0408">Iron</keyword>
<organism evidence="8 9">
    <name type="scientific">Parahaliea maris</name>
    <dbReference type="NCBI Taxonomy" id="2716870"/>
    <lineage>
        <taxon>Bacteria</taxon>
        <taxon>Pseudomonadati</taxon>
        <taxon>Pseudomonadota</taxon>
        <taxon>Gammaproteobacteria</taxon>
        <taxon>Cellvibrionales</taxon>
        <taxon>Halieaceae</taxon>
        <taxon>Parahaliea</taxon>
    </lineage>
</organism>
<dbReference type="Pfam" id="PF00355">
    <property type="entry name" value="Rieske"/>
    <property type="match status" value="1"/>
</dbReference>
<dbReference type="PANTHER" id="PTHR43756">
    <property type="entry name" value="CHOLINE MONOOXYGENASE, CHLOROPLASTIC"/>
    <property type="match status" value="1"/>
</dbReference>
<evidence type="ECO:0000256" key="1">
    <source>
        <dbReference type="ARBA" id="ARBA00001962"/>
    </source>
</evidence>
<comment type="cofactor">
    <cofactor evidence="1">
        <name>Fe cation</name>
        <dbReference type="ChEBI" id="CHEBI:24875"/>
    </cofactor>
</comment>
<dbReference type="CDD" id="cd03469">
    <property type="entry name" value="Rieske_RO_Alpha_N"/>
    <property type="match status" value="1"/>
</dbReference>
<keyword evidence="8" id="KW-0223">Dioxygenase</keyword>
<keyword evidence="9" id="KW-1185">Reference proteome</keyword>
<keyword evidence="2" id="KW-0001">2Fe-2S</keyword>
<dbReference type="EMBL" id="VRZA01000001">
    <property type="protein sequence ID" value="TXS96508.1"/>
    <property type="molecule type" value="Genomic_DNA"/>
</dbReference>
<evidence type="ECO:0000256" key="3">
    <source>
        <dbReference type="ARBA" id="ARBA00022723"/>
    </source>
</evidence>
<dbReference type="PRINTS" id="PR00090">
    <property type="entry name" value="RNGDIOXGNASE"/>
</dbReference>
<sequence>MLDDNHGQSIKIMDFPDHQAPEGLLQKLQLRAAGKAAAPTACSHRIAAAVYTDPARFEQEHDKLFLRYPQVLGHTSQFPETGDALVQDWLGLPLVTLRDREGELGTFMNVCRHRGMRLLQEPGQTRVRSLVCPYHQWTYGLDGKLRNIPRQESFADIDPADFGLVRLPTEVRHGLIWMQATPGETMDLDGHLAGLGADFDQLKLGEYRFCRQSVKDIACNWKLVQDAFLDGYHVVRLHKNTVGPFFPDALAESSTHGRHVRSCVARNEIFEALELPPEALDLRNHATFSYTLFPNVVVIFHPEYTSIISLFPQAADRTLFVHSMLTPREATSDKERDHFERSFELIDRGVFEAEDIFVSVGTQKGLRSGANESLLFGSLEEPAVQFHHEIEAALAD</sequence>
<dbReference type="Gene3D" id="2.102.10.10">
    <property type="entry name" value="Rieske [2Fe-2S] iron-sulphur domain"/>
    <property type="match status" value="1"/>
</dbReference>
<keyword evidence="4" id="KW-0560">Oxidoreductase</keyword>
<dbReference type="GO" id="GO:0005506">
    <property type="term" value="F:iron ion binding"/>
    <property type="evidence" value="ECO:0007669"/>
    <property type="project" value="InterPro"/>
</dbReference>
<protein>
    <submittedName>
        <fullName evidence="8">Aromatic ring-hydroxylating dioxygenase subunit alpha</fullName>
    </submittedName>
</protein>
<dbReference type="InterPro" id="IPR036922">
    <property type="entry name" value="Rieske_2Fe-2S_sf"/>
</dbReference>
<dbReference type="Gene3D" id="3.90.380.10">
    <property type="entry name" value="Naphthalene 1,2-dioxygenase Alpha Subunit, Chain A, domain 1"/>
    <property type="match status" value="2"/>
</dbReference>
<proteinExistence type="predicted"/>
<evidence type="ECO:0000313" key="9">
    <source>
        <dbReference type="Proteomes" id="UP000321039"/>
    </source>
</evidence>
<dbReference type="InterPro" id="IPR001663">
    <property type="entry name" value="Rng_hydr_dOase-A"/>
</dbReference>
<name>A0A5C9A6T7_9GAMM</name>
<dbReference type="InterPro" id="IPR017941">
    <property type="entry name" value="Rieske_2Fe-2S"/>
</dbReference>
<accession>A0A5C9A6T7</accession>
<dbReference type="RefSeq" id="WP_148066780.1">
    <property type="nucleotide sequence ID" value="NZ_VRZA01000001.1"/>
</dbReference>
<reference evidence="8 9" key="1">
    <citation type="submission" date="2019-08" db="EMBL/GenBank/DDBJ databases">
        <title>Parahaliea maris sp. nov., isolated from the surface seawater.</title>
        <authorList>
            <person name="Liu Y."/>
        </authorList>
    </citation>
    <scope>NUCLEOTIDE SEQUENCE [LARGE SCALE GENOMIC DNA]</scope>
    <source>
        <strain evidence="8 9">HSLHS9</strain>
    </source>
</reference>
<keyword evidence="6" id="KW-0411">Iron-sulfur</keyword>
<dbReference type="SUPFAM" id="SSF55961">
    <property type="entry name" value="Bet v1-like"/>
    <property type="match status" value="1"/>
</dbReference>
<dbReference type="SUPFAM" id="SSF50022">
    <property type="entry name" value="ISP domain"/>
    <property type="match status" value="1"/>
</dbReference>
<gene>
    <name evidence="8" type="ORF">FV139_03240</name>
</gene>